<organism evidence="4 5">
    <name type="scientific">Purpureocillium lilacinum</name>
    <name type="common">Paecilomyces lilacinus</name>
    <dbReference type="NCBI Taxonomy" id="33203"/>
    <lineage>
        <taxon>Eukaryota</taxon>
        <taxon>Fungi</taxon>
        <taxon>Dikarya</taxon>
        <taxon>Ascomycota</taxon>
        <taxon>Pezizomycotina</taxon>
        <taxon>Sordariomycetes</taxon>
        <taxon>Hypocreomycetidae</taxon>
        <taxon>Hypocreales</taxon>
        <taxon>Ophiocordycipitaceae</taxon>
        <taxon>Purpureocillium</taxon>
    </lineage>
</organism>
<dbReference type="CDD" id="cd01650">
    <property type="entry name" value="RT_nLTR_like"/>
    <property type="match status" value="1"/>
</dbReference>
<dbReference type="GO" id="GO:0005739">
    <property type="term" value="C:mitochondrion"/>
    <property type="evidence" value="ECO:0007669"/>
    <property type="project" value="UniProtKB-SubCell"/>
</dbReference>
<proteinExistence type="predicted"/>
<dbReference type="SUPFAM" id="SSF53098">
    <property type="entry name" value="Ribonuclease H-like"/>
    <property type="match status" value="1"/>
</dbReference>
<evidence type="ECO:0000256" key="2">
    <source>
        <dbReference type="ARBA" id="ARBA00023128"/>
    </source>
</evidence>
<dbReference type="CDD" id="cd09276">
    <property type="entry name" value="Rnase_HI_RT_non_LTR"/>
    <property type="match status" value="1"/>
</dbReference>
<dbReference type="PANTHER" id="PTHR33481:SF1">
    <property type="entry name" value="ENDONUCLEASE_EXONUCLEASE_PHOSPHATASE DOMAIN-CONTAINING PROTEIN-RELATED"/>
    <property type="match status" value="1"/>
</dbReference>
<dbReference type="InterPro" id="IPR000477">
    <property type="entry name" value="RT_dom"/>
</dbReference>
<evidence type="ECO:0000259" key="3">
    <source>
        <dbReference type="PROSITE" id="PS50878"/>
    </source>
</evidence>
<comment type="caution">
    <text evidence="4">The sequence shown here is derived from an EMBL/GenBank/DDBJ whole genome shotgun (WGS) entry which is preliminary data.</text>
</comment>
<comment type="subcellular location">
    <subcellularLocation>
        <location evidence="1">Mitochondrion</location>
    </subcellularLocation>
</comment>
<dbReference type="Pfam" id="PF14529">
    <property type="entry name" value="Exo_endo_phos_2"/>
    <property type="match status" value="1"/>
</dbReference>
<dbReference type="InterPro" id="IPR036397">
    <property type="entry name" value="RNaseH_sf"/>
</dbReference>
<dbReference type="GO" id="GO:0003676">
    <property type="term" value="F:nucleic acid binding"/>
    <property type="evidence" value="ECO:0007669"/>
    <property type="project" value="InterPro"/>
</dbReference>
<name>A0A179FB56_PURLI</name>
<gene>
    <name evidence="4" type="ORF">VFPBJ_11401</name>
</gene>
<keyword evidence="2" id="KW-0496">Mitochondrion</keyword>
<dbReference type="Gene3D" id="3.30.420.10">
    <property type="entry name" value="Ribonuclease H-like superfamily/Ribonuclease H"/>
    <property type="match status" value="1"/>
</dbReference>
<reference evidence="4 5" key="1">
    <citation type="submission" date="2016-01" db="EMBL/GenBank/DDBJ databases">
        <title>Biosynthesis of antibiotic leucinostatins and their inhibition on Phytophthora in bio-control Purpureocillium lilacinum.</title>
        <authorList>
            <person name="Wang G."/>
            <person name="Liu Z."/>
            <person name="Lin R."/>
            <person name="Li E."/>
            <person name="Mao Z."/>
            <person name="Ling J."/>
            <person name="Yin W."/>
            <person name="Xie B."/>
        </authorList>
    </citation>
    <scope>NUCLEOTIDE SEQUENCE [LARGE SCALE GENOMIC DNA]</scope>
    <source>
        <strain evidence="4">PLBJ-1</strain>
    </source>
</reference>
<dbReference type="InterPro" id="IPR043502">
    <property type="entry name" value="DNA/RNA_pol_sf"/>
</dbReference>
<dbReference type="PROSITE" id="PS50878">
    <property type="entry name" value="RT_POL"/>
    <property type="match status" value="1"/>
</dbReference>
<accession>A0A179FB56</accession>
<dbReference type="Proteomes" id="UP000078240">
    <property type="component" value="Unassembled WGS sequence"/>
</dbReference>
<dbReference type="Pfam" id="PF00078">
    <property type="entry name" value="RVT_1"/>
    <property type="match status" value="1"/>
</dbReference>
<dbReference type="Gene3D" id="3.60.10.10">
    <property type="entry name" value="Endonuclease/exonuclease/phosphatase"/>
    <property type="match status" value="1"/>
</dbReference>
<dbReference type="EMBL" id="LSBH01000022">
    <property type="protein sequence ID" value="OAQ62540.1"/>
    <property type="molecule type" value="Genomic_DNA"/>
</dbReference>
<protein>
    <submittedName>
        <fullName evidence="4">Reverse transcriptase</fullName>
    </submittedName>
</protein>
<keyword evidence="4" id="KW-0695">RNA-directed DNA polymerase</keyword>
<dbReference type="InterPro" id="IPR012337">
    <property type="entry name" value="RNaseH-like_sf"/>
</dbReference>
<evidence type="ECO:0000313" key="4">
    <source>
        <dbReference type="EMBL" id="OAQ62540.1"/>
    </source>
</evidence>
<dbReference type="InterPro" id="IPR036691">
    <property type="entry name" value="Endo/exonu/phosph_ase_sf"/>
</dbReference>
<dbReference type="SUPFAM" id="SSF56672">
    <property type="entry name" value="DNA/RNA polymerases"/>
    <property type="match status" value="1"/>
</dbReference>
<sequence>MAPKWPHVNNGPEHINEHATYLREACNQLQAVDRGRQNQVPWNIVQPYLASTLALIGKVLRQPGMGEILQHVQDAARCTQSIQKDVTLIKNSVGLSTTPLNRANFSGTGNTAATWAQVAAQAKGAPPPPPPAAHGITTAKAPPAVTAYKDRVVTVKLKDHGVAQRFRAHSAAWIRQQVQISIRDNTATKVIKVVAAHQLKSGDIQIFASTTAEAAQLKQNPGWVKGLGVHAELVVPTYGVIVHGIPTNSINIKDQDATIQRMLADNYTVIPHAKISYIGWLTKEATLKRASSIVVEFTDPEMANAIIYAGPPELRILQYNVWKSRDVVLASLFQNPRVLEYDILAIQEPWRNPFKATTYHPLKGHFHLTYLDDDATRVCFYINKRIDPGSWNVSCISKDIISLSIRSPDSSGKIDILNVYNEVGTDTLATLAESLGGLGHLTETVILGDFNLHHPLWSSTHRRLGDGPSAQQLLTIIEDFQLELLTEPGVPTHRWKDGESTIDLTFASEDLASRIIQCNIDRRLDCDSDHLPIGVALEWEWKAAPRTKKRLWSKTNTPILRQTVKDRLPVLYDTMVLTDKADIDALVSSIVEALDAGVDASTPWSDPSPRSIPGFDQECKEICAEVQRLRRQWQRTNLDDDYEAYRQARNKKGRHIQKLLRNTHRQRVEDATSTTNGLWKLVKWAKNRHETSLACTPALAKPNGELVHLPEEKAEVLRQSFFPPPLQADLSDINNYQYPPPLDCPEITLSEIERAVRRTAPNKAPGIDGITSGILRQTLDIILPSLHKLFNACLQLGYCPQHFKEAITVVLRKQGKEKGDYAHPKAYRPIALLNTLGKILEAIVASRLAYLADVHQLLPSRHTGGRKLASTEHAIHLLLQRIYQAWSEGKVASLLLLDVSGAYDNVSRKRLLHNLRKRRISETIVGWVASFLSGRCTTLKLQEYTAPSVPIETGIPQGSPVSPMLYLFYNADLIEACKTPETESVGYIDDVSILAIGPSATRNCKILKAMHRKAQEWARKHGSQFSPTKYELVHFTRDPKASTTHPLRLPHATIMATASCKYLGIQLDSRLRWDYHREKIAVAATKRLSALSALASSTWGTGMLNLRQVYRAMIVPQMLYGCSAWHVPGKGSTSGGSAMLNTIKKVQRRAAQIITGGFRTTAGAAVDIEAHLLPVQQQLEQTALEAIMRIRTSPLHADMAVSVGDGAAPRLTCRGDDNRSPLDRLSSILEQKYDVRLDRLEKRQPHVVPPWWVPPFVRIHESAEDAIKEHDATEPTVIRIYTDGSGINDHVGASAVAPALQVHGICTKRTHYMGTSDTSTVYAAELKGLVLALQTALDVYETGITTGKFAIFTDNQAAIQAIRNPKHPTVSFKMTRISKN</sequence>
<dbReference type="InterPro" id="IPR005135">
    <property type="entry name" value="Endo/exonuclease/phosphatase"/>
</dbReference>
<feature type="domain" description="Reverse transcriptase" evidence="3">
    <location>
        <begin position="792"/>
        <end position="1067"/>
    </location>
</feature>
<evidence type="ECO:0000313" key="5">
    <source>
        <dbReference type="Proteomes" id="UP000078240"/>
    </source>
</evidence>
<dbReference type="GO" id="GO:0003964">
    <property type="term" value="F:RNA-directed DNA polymerase activity"/>
    <property type="evidence" value="ECO:0007669"/>
    <property type="project" value="UniProtKB-KW"/>
</dbReference>
<dbReference type="SUPFAM" id="SSF56219">
    <property type="entry name" value="DNase I-like"/>
    <property type="match status" value="1"/>
</dbReference>
<evidence type="ECO:0000256" key="1">
    <source>
        <dbReference type="ARBA" id="ARBA00004173"/>
    </source>
</evidence>
<dbReference type="PANTHER" id="PTHR33481">
    <property type="entry name" value="REVERSE TRANSCRIPTASE"/>
    <property type="match status" value="1"/>
</dbReference>
<keyword evidence="4" id="KW-0808">Transferase</keyword>
<keyword evidence="4" id="KW-0548">Nucleotidyltransferase</keyword>